<dbReference type="STRING" id="6412.T1FWE9"/>
<feature type="compositionally biased region" description="Polar residues" evidence="3">
    <location>
        <begin position="1218"/>
        <end position="1227"/>
    </location>
</feature>
<dbReference type="GO" id="GO:0006355">
    <property type="term" value="P:regulation of DNA-templated transcription"/>
    <property type="evidence" value="ECO:0000318"/>
    <property type="project" value="GO_Central"/>
</dbReference>
<feature type="region of interest" description="Disordered" evidence="3">
    <location>
        <begin position="1198"/>
        <end position="1325"/>
    </location>
</feature>
<evidence type="ECO:0000256" key="1">
    <source>
        <dbReference type="ARBA" id="ARBA00022884"/>
    </source>
</evidence>
<dbReference type="Pfam" id="PF05383">
    <property type="entry name" value="La"/>
    <property type="match status" value="1"/>
</dbReference>
<proteinExistence type="predicted"/>
<dbReference type="InterPro" id="IPR036388">
    <property type="entry name" value="WH-like_DNA-bd_sf"/>
</dbReference>
<reference evidence="6" key="3">
    <citation type="submission" date="2015-06" db="UniProtKB">
        <authorList>
            <consortium name="EnsemblMetazoa"/>
        </authorList>
    </citation>
    <scope>IDENTIFICATION</scope>
</reference>
<dbReference type="SMART" id="SM00715">
    <property type="entry name" value="LA"/>
    <property type="match status" value="1"/>
</dbReference>
<reference evidence="7" key="1">
    <citation type="submission" date="2012-12" db="EMBL/GenBank/DDBJ databases">
        <authorList>
            <person name="Hellsten U."/>
            <person name="Grimwood J."/>
            <person name="Chapman J.A."/>
            <person name="Shapiro H."/>
            <person name="Aerts A."/>
            <person name="Otillar R.P."/>
            <person name="Terry A.Y."/>
            <person name="Boore J.L."/>
            <person name="Simakov O."/>
            <person name="Marletaz F."/>
            <person name="Cho S.-J."/>
            <person name="Edsinger-Gonzales E."/>
            <person name="Havlak P."/>
            <person name="Kuo D.-H."/>
            <person name="Larsson T."/>
            <person name="Lv J."/>
            <person name="Arendt D."/>
            <person name="Savage R."/>
            <person name="Osoegawa K."/>
            <person name="de Jong P."/>
            <person name="Lindberg D.R."/>
            <person name="Seaver E.C."/>
            <person name="Weisblat D.A."/>
            <person name="Putnam N.H."/>
            <person name="Grigoriev I.V."/>
            <person name="Rokhsar D.S."/>
        </authorList>
    </citation>
    <scope>NUCLEOTIDE SEQUENCE</scope>
</reference>
<dbReference type="Proteomes" id="UP000015101">
    <property type="component" value="Unassembled WGS sequence"/>
</dbReference>
<evidence type="ECO:0000313" key="7">
    <source>
        <dbReference type="Proteomes" id="UP000015101"/>
    </source>
</evidence>
<gene>
    <name evidence="6" type="primary">20213144</name>
    <name evidence="5" type="ORF">HELRODRAFT_194789</name>
</gene>
<dbReference type="OMA" id="NATETRM"/>
<feature type="region of interest" description="Disordered" evidence="3">
    <location>
        <begin position="591"/>
        <end position="684"/>
    </location>
</feature>
<feature type="compositionally biased region" description="Low complexity" evidence="3">
    <location>
        <begin position="989"/>
        <end position="1029"/>
    </location>
</feature>
<dbReference type="GeneID" id="20213144"/>
<dbReference type="eggNOG" id="KOG2591">
    <property type="taxonomic scope" value="Eukaryota"/>
</dbReference>
<dbReference type="PROSITE" id="PS50961">
    <property type="entry name" value="HTH_LA"/>
    <property type="match status" value="1"/>
</dbReference>
<feature type="region of interest" description="Disordered" evidence="3">
    <location>
        <begin position="804"/>
        <end position="902"/>
    </location>
</feature>
<dbReference type="EnsemblMetazoa" id="HelroT194789">
    <property type="protein sequence ID" value="HelroP194789"/>
    <property type="gene ID" value="HelroG194789"/>
</dbReference>
<dbReference type="RefSeq" id="XP_009032059.1">
    <property type="nucleotide sequence ID" value="XM_009033811.1"/>
</dbReference>
<dbReference type="GO" id="GO:0000785">
    <property type="term" value="C:chromatin"/>
    <property type="evidence" value="ECO:0000318"/>
    <property type="project" value="GO_Central"/>
</dbReference>
<dbReference type="EMBL" id="AMQM01008580">
    <property type="status" value="NOT_ANNOTATED_CDS"/>
    <property type="molecule type" value="Genomic_DNA"/>
</dbReference>
<keyword evidence="7" id="KW-1185">Reference proteome</keyword>
<feature type="compositionally biased region" description="Low complexity" evidence="3">
    <location>
        <begin position="804"/>
        <end position="843"/>
    </location>
</feature>
<evidence type="ECO:0000313" key="5">
    <source>
        <dbReference type="EMBL" id="ESN89829.1"/>
    </source>
</evidence>
<feature type="compositionally biased region" description="Low complexity" evidence="3">
    <location>
        <begin position="32"/>
        <end position="44"/>
    </location>
</feature>
<dbReference type="EMBL" id="AMQM01008579">
    <property type="status" value="NOT_ANNOTATED_CDS"/>
    <property type="molecule type" value="Genomic_DNA"/>
</dbReference>
<dbReference type="GO" id="GO:0006338">
    <property type="term" value="P:chromatin remodeling"/>
    <property type="evidence" value="ECO:0000318"/>
    <property type="project" value="GO_Central"/>
</dbReference>
<dbReference type="EMBL" id="KB097798">
    <property type="protein sequence ID" value="ESN89829.1"/>
    <property type="molecule type" value="Genomic_DNA"/>
</dbReference>
<feature type="compositionally biased region" description="Acidic residues" evidence="3">
    <location>
        <begin position="1228"/>
        <end position="1239"/>
    </location>
</feature>
<feature type="compositionally biased region" description="Low complexity" evidence="3">
    <location>
        <begin position="1250"/>
        <end position="1290"/>
    </location>
</feature>
<dbReference type="CTD" id="20213144"/>
<evidence type="ECO:0000256" key="3">
    <source>
        <dbReference type="SAM" id="MobiDB-lite"/>
    </source>
</evidence>
<feature type="compositionally biased region" description="Polar residues" evidence="3">
    <location>
        <begin position="652"/>
        <end position="663"/>
    </location>
</feature>
<dbReference type="GO" id="GO:0005634">
    <property type="term" value="C:nucleus"/>
    <property type="evidence" value="ECO:0000318"/>
    <property type="project" value="GO_Central"/>
</dbReference>
<organism evidence="6 7">
    <name type="scientific">Helobdella robusta</name>
    <name type="common">Californian leech</name>
    <dbReference type="NCBI Taxonomy" id="6412"/>
    <lineage>
        <taxon>Eukaryota</taxon>
        <taxon>Metazoa</taxon>
        <taxon>Spiralia</taxon>
        <taxon>Lophotrochozoa</taxon>
        <taxon>Annelida</taxon>
        <taxon>Clitellata</taxon>
        <taxon>Hirudinea</taxon>
        <taxon>Rhynchobdellida</taxon>
        <taxon>Glossiphoniidae</taxon>
        <taxon>Helobdella</taxon>
    </lineage>
</organism>
<dbReference type="GO" id="GO:0003723">
    <property type="term" value="F:RNA binding"/>
    <property type="evidence" value="ECO:0007669"/>
    <property type="project" value="UniProtKB-UniRule"/>
</dbReference>
<feature type="compositionally biased region" description="Low complexity" evidence="3">
    <location>
        <begin position="1"/>
        <end position="20"/>
    </location>
</feature>
<dbReference type="InterPro" id="IPR006630">
    <property type="entry name" value="La_HTH"/>
</dbReference>
<feature type="compositionally biased region" description="Low complexity" evidence="3">
    <location>
        <begin position="916"/>
        <end position="943"/>
    </location>
</feature>
<accession>T1FWE9</accession>
<feature type="compositionally biased region" description="Low complexity" evidence="3">
    <location>
        <begin position="1198"/>
        <end position="1214"/>
    </location>
</feature>
<feature type="region of interest" description="Disordered" evidence="3">
    <location>
        <begin position="916"/>
        <end position="1156"/>
    </location>
</feature>
<reference evidence="5 7" key="2">
    <citation type="journal article" date="2013" name="Nature">
        <title>Insights into bilaterian evolution from three spiralian genomes.</title>
        <authorList>
            <person name="Simakov O."/>
            <person name="Marletaz F."/>
            <person name="Cho S.J."/>
            <person name="Edsinger-Gonzales E."/>
            <person name="Havlak P."/>
            <person name="Hellsten U."/>
            <person name="Kuo D.H."/>
            <person name="Larsson T."/>
            <person name="Lv J."/>
            <person name="Arendt D."/>
            <person name="Savage R."/>
            <person name="Osoegawa K."/>
            <person name="de Jong P."/>
            <person name="Grimwood J."/>
            <person name="Chapman J.A."/>
            <person name="Shapiro H."/>
            <person name="Aerts A."/>
            <person name="Otillar R.P."/>
            <person name="Terry A.Y."/>
            <person name="Boore J.L."/>
            <person name="Grigoriev I.V."/>
            <person name="Lindberg D.R."/>
            <person name="Seaver E.C."/>
            <person name="Weisblat D.A."/>
            <person name="Putnam N.H."/>
            <person name="Rokhsar D.S."/>
        </authorList>
    </citation>
    <scope>NUCLEOTIDE SEQUENCE</scope>
</reference>
<evidence type="ECO:0000313" key="6">
    <source>
        <dbReference type="EnsemblMetazoa" id="HelroP194789"/>
    </source>
</evidence>
<feature type="compositionally biased region" description="Low complexity" evidence="3">
    <location>
        <begin position="591"/>
        <end position="634"/>
    </location>
</feature>
<keyword evidence="1 2" id="KW-0694">RNA-binding</keyword>
<feature type="domain" description="HTH La-type RNA-binding" evidence="4">
    <location>
        <begin position="123"/>
        <end position="218"/>
    </location>
</feature>
<feature type="compositionally biased region" description="Polar residues" evidence="3">
    <location>
        <begin position="1133"/>
        <end position="1146"/>
    </location>
</feature>
<dbReference type="KEGG" id="hro:HELRODRAFT_194789"/>
<feature type="compositionally biased region" description="Gly residues" evidence="3">
    <location>
        <begin position="1312"/>
        <end position="1325"/>
    </location>
</feature>
<feature type="region of interest" description="Disordered" evidence="3">
    <location>
        <begin position="708"/>
        <end position="770"/>
    </location>
</feature>
<feature type="region of interest" description="Disordered" evidence="3">
    <location>
        <begin position="434"/>
        <end position="466"/>
    </location>
</feature>
<feature type="compositionally biased region" description="Polar residues" evidence="3">
    <location>
        <begin position="1037"/>
        <end position="1062"/>
    </location>
</feature>
<name>T1FWE9_HELRO</name>
<feature type="compositionally biased region" description="Pro residues" evidence="3">
    <location>
        <begin position="531"/>
        <end position="547"/>
    </location>
</feature>
<feature type="region of interest" description="Disordered" evidence="3">
    <location>
        <begin position="525"/>
        <end position="576"/>
    </location>
</feature>
<feature type="region of interest" description="Disordered" evidence="3">
    <location>
        <begin position="1"/>
        <end position="45"/>
    </location>
</feature>
<dbReference type="OrthoDB" id="10046764at2759"/>
<evidence type="ECO:0000256" key="2">
    <source>
        <dbReference type="PROSITE-ProRule" id="PRU00332"/>
    </source>
</evidence>
<dbReference type="InParanoid" id="T1FWE9"/>
<feature type="compositionally biased region" description="Low complexity" evidence="3">
    <location>
        <begin position="854"/>
        <end position="889"/>
    </location>
</feature>
<sequence>MDPSVAVSVSYSQSDSSSSSHNNLMYTPASQSNSNPSNSSKPKPGILVSQHKGMTLYTQLNPPAADFDDQRVYGKNLYLKFKLNKSLFDTYLIYKYFDDQRLYDDSLAPPLTCPNLKDFIDYYQLTSYTLENALQQVEYYFSPPNLVKDKFMLQSKDSDDFIDIGFVSNFGKMKFILRDMSENQRRRIVTLMLRDSPMVELNATETRMRSIPLSAMIRNVLVFRNIHPSCTADDIKNLVNSEATGRGCNCFPADPLYLPPLSSFAQDLYQDTNQWLVQFESEEAATSIYQIVTKGISLLDNQVFVRVLLQSSTAYNNLLLPAPGMRLSDFNPASSEQYMINYISPNQIIYQQPSLPPHQPQQLLQFPNSLGSLQQQQSGLQMAPQQAPLLPTTTSNYDATLTHVINQQQLQHPPPPTPQRQYLYPAALHTASIPVQGIPPNSQFRQQPQQTPQQQQHHQPQPQTQLQPKIYQQFPTQGGIIYQHPATPFVCPQLFFDPTGGGYVPVQFPPQQLVTLGFNNRLRGPIVVNPSPNPPMVIPQQPPPAPPQQQQQPPTQQQQQQQPQQTQQLQQPPQQIVQHQVIATSTTATTFSPAAANSGNNNSSYMQHQHQQQMLHQHMMHMSTAINNNNSSNIGLQQQQPHQHAGYGVASVGQNSSSNNKQRIYNGKNPKYQNKNQLQQQQQQQQLQQQQQQQQQQHINQNIHLFLQQHQQQSQQQQQQQQQPHIPLPQPPPQQLQQQQQQHYHQLQQPQQQQPTTTAATTQSSSVKSELLSLRTVTTPDDSAAPSANNSAPSFVRQLNKLNLEGSGNSSSSLASHNPPSNNNNNNISSVSSSSNTTDINVNHAITKWHHQQQQHQQQPVQQQHQPQHHQPQEITFHQQQQPQQPQPAQHHHHQQQHYGSKNSYQAHDQLNFHHNAYQGYHGNNGNNYHGNSTFHLQQQQQQHHGHYGQSSVQTNWRGSRDYNGRFGTGGNVGGRARRGGKFDDPYRNRNNNNNSNNSRIPQQQQQHQQQQHVASNAASQQATQQLQQPPSPSNSELDNSNFPPLTCNIQASGAPSSQVESTAHHVHQQSSPPSPPTSSTSLHHNQQQQQQSPPGSLGPSGQHNIPTSTFMTSSSMKTTAAQQSGNKLVTPPNKQQQHASTTTAAITELSPGDHPERAKMSYAQIIKGKESALMIPPASVLTSDQSILAVGKKEASMTSPTSTTSSNQQATAAVRSLKSNDSSSCEDITETAEPEAKEDEAMLSHHQQAATATAAGPATSNAAPSTNTSSATASATGNCMSTSSSSSSSGPMMHRNRQQHQQQHQSFSRKGGAGGHSSMKRGGGSGAVVSICISVRIVMYDNERISSDRWQYNDADDDCCINWKSCSCISLRFASGKTKRNGVNIFASGETKRYGYRYNCCCCVVHRNAANVASVAILWHLTFCEMVDDFFLIQSLMRILYHNLTTASRISLFRFILLLLQ</sequence>
<dbReference type="PANTHER" id="PTHR22792">
    <property type="entry name" value="LUPUS LA PROTEIN-RELATED"/>
    <property type="match status" value="1"/>
</dbReference>
<dbReference type="Gene3D" id="1.10.10.10">
    <property type="entry name" value="Winged helix-like DNA-binding domain superfamily/Winged helix DNA-binding domain"/>
    <property type="match status" value="1"/>
</dbReference>
<dbReference type="InterPro" id="IPR036390">
    <property type="entry name" value="WH_DNA-bd_sf"/>
</dbReference>
<dbReference type="SUPFAM" id="SSF46785">
    <property type="entry name" value="Winged helix' DNA-binding domain"/>
    <property type="match status" value="1"/>
</dbReference>
<dbReference type="InterPro" id="IPR045180">
    <property type="entry name" value="La_dom_prot"/>
</dbReference>
<feature type="compositionally biased region" description="Low complexity" evidence="3">
    <location>
        <begin position="708"/>
        <end position="725"/>
    </location>
</feature>
<dbReference type="PANTHER" id="PTHR22792:SF131">
    <property type="entry name" value="LA-RELATED PROTEIN LARP4B"/>
    <property type="match status" value="1"/>
</dbReference>
<feature type="compositionally biased region" description="Low complexity" evidence="3">
    <location>
        <begin position="548"/>
        <end position="575"/>
    </location>
</feature>
<dbReference type="HOGENOM" id="CLU_250695_0_0_1"/>
<feature type="compositionally biased region" description="Low complexity" evidence="3">
    <location>
        <begin position="735"/>
        <end position="762"/>
    </location>
</feature>
<feature type="compositionally biased region" description="Polar residues" evidence="3">
    <location>
        <begin position="21"/>
        <end position="31"/>
    </location>
</feature>
<evidence type="ECO:0000259" key="4">
    <source>
        <dbReference type="PROSITE" id="PS50961"/>
    </source>
</evidence>
<feature type="compositionally biased region" description="Low complexity" evidence="3">
    <location>
        <begin position="1078"/>
        <end position="1125"/>
    </location>
</feature>
<protein>
    <recommendedName>
        <fullName evidence="4">HTH La-type RNA-binding domain-containing protein</fullName>
    </recommendedName>
</protein>
<feature type="compositionally biased region" description="Low complexity" evidence="3">
    <location>
        <begin position="446"/>
        <end position="466"/>
    </location>
</feature>